<keyword evidence="1" id="KW-1133">Transmembrane helix</keyword>
<gene>
    <name evidence="2" type="ORF">IFO71_18415</name>
</gene>
<dbReference type="RefSeq" id="WP_192031146.1">
    <property type="nucleotide sequence ID" value="NZ_JACYTR010000062.1"/>
</dbReference>
<keyword evidence="3" id="KW-1185">Reference proteome</keyword>
<feature type="transmembrane region" description="Helical" evidence="1">
    <location>
        <begin position="115"/>
        <end position="139"/>
    </location>
</feature>
<dbReference type="InterPro" id="IPR010331">
    <property type="entry name" value="ExoD"/>
</dbReference>
<evidence type="ECO:0000313" key="2">
    <source>
        <dbReference type="EMBL" id="MBD8527724.1"/>
    </source>
</evidence>
<evidence type="ECO:0000313" key="3">
    <source>
        <dbReference type="Proteomes" id="UP000613768"/>
    </source>
</evidence>
<name>A0AAW3ZRM6_9GAMM</name>
<feature type="transmembrane region" description="Helical" evidence="1">
    <location>
        <begin position="31"/>
        <end position="49"/>
    </location>
</feature>
<protein>
    <submittedName>
        <fullName evidence="2">Exopolysaccharide biosynthesis protein</fullName>
    </submittedName>
</protein>
<feature type="transmembrane region" description="Helical" evidence="1">
    <location>
        <begin position="55"/>
        <end position="74"/>
    </location>
</feature>
<accession>A0AAW3ZRM6</accession>
<organism evidence="2 3">
    <name type="scientific">Pseudomarimonas arenosa</name>
    <dbReference type="NCBI Taxonomy" id="2774145"/>
    <lineage>
        <taxon>Bacteria</taxon>
        <taxon>Pseudomonadati</taxon>
        <taxon>Pseudomonadota</taxon>
        <taxon>Gammaproteobacteria</taxon>
        <taxon>Lysobacterales</taxon>
        <taxon>Lysobacteraceae</taxon>
        <taxon>Pseudomarimonas</taxon>
    </lineage>
</organism>
<evidence type="ECO:0000256" key="1">
    <source>
        <dbReference type="SAM" id="Phobius"/>
    </source>
</evidence>
<dbReference type="PIRSF" id="PIRSF033239">
    <property type="entry name" value="ExoD"/>
    <property type="match status" value="1"/>
</dbReference>
<sequence>MQEQSTSALLVKLSEGDPKETVSLDAILQRFNRRAFGVLLLMFTLPAFLPLPAGAGAISGPLVVLLGLQMLFGLRRPWFPQRWRQRGVRRERFARFSQRMSPWLLRVERLVKPRVAGVFTTQPAPALTGLMLAILGLLLSLPIPLTNYPLGLLILFYAIALIERDGVFLIVLWLVGIAACIALISLGDNAWQWAQQMWG</sequence>
<dbReference type="PANTHER" id="PTHR41795">
    <property type="entry name" value="EXOPOLYSACCHARIDE SYNTHESIS PROTEIN"/>
    <property type="match status" value="1"/>
</dbReference>
<reference evidence="2 3" key="1">
    <citation type="submission" date="2020-09" db="EMBL/GenBank/DDBJ databases">
        <title>Pseudoxanthomonas sp. CAU 1598 isolated from sand of Yaerae Beach.</title>
        <authorList>
            <person name="Kim W."/>
        </authorList>
    </citation>
    <scope>NUCLEOTIDE SEQUENCE [LARGE SCALE GENOMIC DNA]</scope>
    <source>
        <strain evidence="2 3">CAU 1598</strain>
    </source>
</reference>
<dbReference type="AlphaFoldDB" id="A0AAW3ZRM6"/>
<feature type="transmembrane region" description="Helical" evidence="1">
    <location>
        <begin position="167"/>
        <end position="187"/>
    </location>
</feature>
<dbReference type="Pfam" id="PF06055">
    <property type="entry name" value="ExoD"/>
    <property type="match status" value="1"/>
</dbReference>
<proteinExistence type="predicted"/>
<comment type="caution">
    <text evidence="2">The sequence shown here is derived from an EMBL/GenBank/DDBJ whole genome shotgun (WGS) entry which is preliminary data.</text>
</comment>
<dbReference type="PANTHER" id="PTHR41795:SF1">
    <property type="entry name" value="EXOPOLYSACCHARIDE SYNTHESIS PROTEIN"/>
    <property type="match status" value="1"/>
</dbReference>
<dbReference type="Proteomes" id="UP000613768">
    <property type="component" value="Unassembled WGS sequence"/>
</dbReference>
<keyword evidence="1" id="KW-0472">Membrane</keyword>
<keyword evidence="1" id="KW-0812">Transmembrane</keyword>
<dbReference type="EMBL" id="JACYTR010000062">
    <property type="protein sequence ID" value="MBD8527724.1"/>
    <property type="molecule type" value="Genomic_DNA"/>
</dbReference>
<feature type="transmembrane region" description="Helical" evidence="1">
    <location>
        <begin position="145"/>
        <end position="162"/>
    </location>
</feature>